<dbReference type="Pfam" id="PF13489">
    <property type="entry name" value="Methyltransf_23"/>
    <property type="match status" value="1"/>
</dbReference>
<dbReference type="Proteomes" id="UP000016928">
    <property type="component" value="Unassembled WGS sequence"/>
</dbReference>
<dbReference type="HOGENOM" id="CLU_010595_0_0_1"/>
<evidence type="ECO:0000313" key="3">
    <source>
        <dbReference type="EMBL" id="ENH75665.1"/>
    </source>
</evidence>
<dbReference type="SUPFAM" id="SSF53335">
    <property type="entry name" value="S-adenosyl-L-methionine-dependent methyltransferases"/>
    <property type="match status" value="1"/>
</dbReference>
<protein>
    <submittedName>
        <fullName evidence="3">mRNA 3'-end-processing protein YTH1</fullName>
    </submittedName>
</protein>
<organism evidence="3 4">
    <name type="scientific">Fusarium oxysporum f. sp. cubense (strain race 1)</name>
    <name type="common">Panama disease fungus</name>
    <dbReference type="NCBI Taxonomy" id="1229664"/>
    <lineage>
        <taxon>Eukaryota</taxon>
        <taxon>Fungi</taxon>
        <taxon>Dikarya</taxon>
        <taxon>Ascomycota</taxon>
        <taxon>Pezizomycotina</taxon>
        <taxon>Sordariomycetes</taxon>
        <taxon>Hypocreomycetidae</taxon>
        <taxon>Hypocreales</taxon>
        <taxon>Nectriaceae</taxon>
        <taxon>Fusarium</taxon>
        <taxon>Fusarium oxysporum species complex</taxon>
    </lineage>
</organism>
<dbReference type="AlphaFoldDB" id="N4UZW1"/>
<accession>N4UZW1</accession>
<evidence type="ECO:0000313" key="4">
    <source>
        <dbReference type="Proteomes" id="UP000016928"/>
    </source>
</evidence>
<dbReference type="CDD" id="cd02440">
    <property type="entry name" value="AdoMet_MTases"/>
    <property type="match status" value="1"/>
</dbReference>
<dbReference type="VEuPathDB" id="FungiDB:FOC1_g10003818"/>
<dbReference type="OMA" id="QILGWPK"/>
<sequence length="367" mass="41674">MDKADAVPAVISETNPRNRTEISPESIPSEMSNQGGQDLVAAQDENEEDDDDSALGEEFASSTASLTSSILEYRKFQGRTFNSGKYETEYFAPNDERQKESIDISHHYLMLLLDGKLSLVPSTDDLEASSSCFSNVLLELTIYRSDFADQYPNAEVIGTDLSPIQPDWVPPNVRFELEDATSNWTWSNDSFDFVHMRYLIGAIADWGMLFKEAFRCCKPGGFVESVEVNPTFLSDDETASDVMAVQTWNKLFREASKSFGRSFCEIEGDVELLAAAGFVDLQVTDFKVPVGEWAKDSKLRQVGQFLRATIENDLEGYTLMAWQQILGWPKDEYELFLMDMRKALRDKKVHSYIRVRFINARKPWDAR</sequence>
<evidence type="ECO:0000256" key="2">
    <source>
        <dbReference type="SAM" id="MobiDB-lite"/>
    </source>
</evidence>
<dbReference type="GO" id="GO:0008168">
    <property type="term" value="F:methyltransferase activity"/>
    <property type="evidence" value="ECO:0007669"/>
    <property type="project" value="TreeGrafter"/>
</dbReference>
<dbReference type="PANTHER" id="PTHR43591:SF10">
    <property type="entry name" value="ABC TRANSMEMBRANE TYPE-1 DOMAIN-CONTAINING PROTEIN-RELATED"/>
    <property type="match status" value="1"/>
</dbReference>
<dbReference type="STRING" id="1229664.N4UZW1"/>
<comment type="similarity">
    <text evidence="1">Belongs to the methyltransferase superfamily. LaeA methyltransferase family.</text>
</comment>
<dbReference type="PANTHER" id="PTHR43591">
    <property type="entry name" value="METHYLTRANSFERASE"/>
    <property type="match status" value="1"/>
</dbReference>
<dbReference type="InterPro" id="IPR029063">
    <property type="entry name" value="SAM-dependent_MTases_sf"/>
</dbReference>
<evidence type="ECO:0000256" key="1">
    <source>
        <dbReference type="ARBA" id="ARBA00038158"/>
    </source>
</evidence>
<feature type="region of interest" description="Disordered" evidence="2">
    <location>
        <begin position="1"/>
        <end position="56"/>
    </location>
</feature>
<reference evidence="4" key="1">
    <citation type="submission" date="2012-09" db="EMBL/GenBank/DDBJ databases">
        <title>Genome sequencing and comparative transcriptomics of race 1 and race 4 of banana pathogen: Fusarium oxysporum f. sp. cubense.</title>
        <authorList>
            <person name="Fang X."/>
            <person name="Huang J."/>
        </authorList>
    </citation>
    <scope>NUCLEOTIDE SEQUENCE [LARGE SCALE GENOMIC DNA]</scope>
    <source>
        <strain evidence="4">race 1</strain>
    </source>
</reference>
<dbReference type="Gene3D" id="3.40.50.150">
    <property type="entry name" value="Vaccinia Virus protein VP39"/>
    <property type="match status" value="1"/>
</dbReference>
<dbReference type="EMBL" id="KB729958">
    <property type="protein sequence ID" value="ENH75665.1"/>
    <property type="molecule type" value="Genomic_DNA"/>
</dbReference>
<dbReference type="OrthoDB" id="2013972at2759"/>
<name>N4UZW1_FUSC1</name>
<reference evidence="4" key="2">
    <citation type="journal article" date="2014" name="PLoS ONE">
        <title>Genome and Transcriptome Analysis of the Fungal Pathogen Fusarium oxysporum f. sp. cubense Causing Banana Vascular Wilt Disease.</title>
        <authorList>
            <person name="Guo L."/>
            <person name="Han L."/>
            <person name="Yang L."/>
            <person name="Zeng H."/>
            <person name="Fan D."/>
            <person name="Zhu Y."/>
            <person name="Feng Y."/>
            <person name="Wang G."/>
            <person name="Peng C."/>
            <person name="Jiang X."/>
            <person name="Zhou D."/>
            <person name="Ni P."/>
            <person name="Liang C."/>
            <person name="Liu L."/>
            <person name="Wang J."/>
            <person name="Mao C."/>
            <person name="Fang X."/>
            <person name="Peng M."/>
            <person name="Huang J."/>
        </authorList>
    </citation>
    <scope>NUCLEOTIDE SEQUENCE [LARGE SCALE GENOMIC DNA]</scope>
    <source>
        <strain evidence="4">race 1</strain>
    </source>
</reference>
<gene>
    <name evidence="3" type="ORF">FOC1_g10003818</name>
</gene>
<proteinExistence type="inferred from homology"/>
<feature type="compositionally biased region" description="Acidic residues" evidence="2">
    <location>
        <begin position="44"/>
        <end position="55"/>
    </location>
</feature>